<dbReference type="GO" id="GO:0005737">
    <property type="term" value="C:cytoplasm"/>
    <property type="evidence" value="ECO:0007669"/>
    <property type="project" value="TreeGrafter"/>
</dbReference>
<dbReference type="SUPFAM" id="SSF55550">
    <property type="entry name" value="SH2 domain"/>
    <property type="match status" value="1"/>
</dbReference>
<feature type="domain" description="SH2" evidence="3">
    <location>
        <begin position="370"/>
        <end position="467"/>
    </location>
</feature>
<dbReference type="Proteomes" id="UP000663866">
    <property type="component" value="Unassembled WGS sequence"/>
</dbReference>
<keyword evidence="6" id="KW-1185">Reference proteome</keyword>
<feature type="coiled-coil region" evidence="2">
    <location>
        <begin position="170"/>
        <end position="204"/>
    </location>
</feature>
<evidence type="ECO:0000256" key="1">
    <source>
        <dbReference type="PROSITE-ProRule" id="PRU00191"/>
    </source>
</evidence>
<evidence type="ECO:0000313" key="6">
    <source>
        <dbReference type="Proteomes" id="UP000663866"/>
    </source>
</evidence>
<dbReference type="Pfam" id="PF00017">
    <property type="entry name" value="SH2"/>
    <property type="match status" value="1"/>
</dbReference>
<comment type="caution">
    <text evidence="5">The sequence shown here is derived from an EMBL/GenBank/DDBJ whole genome shotgun (WGS) entry which is preliminary data.</text>
</comment>
<dbReference type="EMBL" id="CAJNRF010017105">
    <property type="protein sequence ID" value="CAF2221565.1"/>
    <property type="molecule type" value="Genomic_DNA"/>
</dbReference>
<dbReference type="Gene3D" id="3.30.505.10">
    <property type="entry name" value="SH2 domain"/>
    <property type="match status" value="1"/>
</dbReference>
<sequence length="510" mass="59678">MNIVKELHEEFISIIGKIEEQYELISSISSWVAFEDEMLAQILHDLYVPRELLDGLPEDQKQLLFCKMREEQVRRYYARDEEQDQASARKIRSMNTQKKKKQVTFQIDADGNEYCWVMEESEISSKNINEQLNSRINSGSIAIDHQNQLRAFAGVNYPVPPKSGTYYTVHRDERKQIEEISNNIQEARRMFECLESETRQLALNKEIEVLQQQQKSYYATETPQNETVDEIFYRELAERAKKADQERREIARRARDSFRRNSSQLNVCFDTDNHTTILFQPSPLNPSNKANQATKNENEIHIQLIDKHTSANESKQQLPIEQEQCSEAIIEHHRSKPILPLTREDIRQWFCTSEIPYATFRSSSGEIYPWFHGIISRSYAEDLLRSKPIGTYLIRINEKIFGYALSYRASDHCRHLLIEVVSSAKQHTYRFLGGAKQELFLQLNELIEKYSNTPIRSNSKDVLRYPCGQTNPQKSDYADLFIENFDDKQYESLYISLETTTSSPHSTTHL</sequence>
<gene>
    <name evidence="5" type="ORF">OVN521_LOCUS17558</name>
    <name evidence="4" type="ORF">WKI299_LOCUS35546</name>
</gene>
<proteinExistence type="predicted"/>
<dbReference type="InterPro" id="IPR036860">
    <property type="entry name" value="SH2_dom_sf"/>
</dbReference>
<keyword evidence="2" id="KW-0175">Coiled coil</keyword>
<accession>A0A819RVI1</accession>
<evidence type="ECO:0000259" key="3">
    <source>
        <dbReference type="PROSITE" id="PS50001"/>
    </source>
</evidence>
<dbReference type="EMBL" id="CAJOBG010003065">
    <property type="protein sequence ID" value="CAF4043846.1"/>
    <property type="molecule type" value="Genomic_DNA"/>
</dbReference>
<name>A0A819RVI1_9BILA</name>
<dbReference type="SMART" id="SM00252">
    <property type="entry name" value="SH2"/>
    <property type="match status" value="1"/>
</dbReference>
<keyword evidence="1" id="KW-0727">SH2 domain</keyword>
<evidence type="ECO:0000313" key="4">
    <source>
        <dbReference type="EMBL" id="CAF2221565.1"/>
    </source>
</evidence>
<dbReference type="PROSITE" id="PS50001">
    <property type="entry name" value="SH2"/>
    <property type="match status" value="1"/>
</dbReference>
<evidence type="ECO:0000256" key="2">
    <source>
        <dbReference type="SAM" id="Coils"/>
    </source>
</evidence>
<dbReference type="AlphaFoldDB" id="A0A819RVI1"/>
<organism evidence="5 6">
    <name type="scientific">Rotaria magnacalcarata</name>
    <dbReference type="NCBI Taxonomy" id="392030"/>
    <lineage>
        <taxon>Eukaryota</taxon>
        <taxon>Metazoa</taxon>
        <taxon>Spiralia</taxon>
        <taxon>Gnathifera</taxon>
        <taxon>Rotifera</taxon>
        <taxon>Eurotatoria</taxon>
        <taxon>Bdelloidea</taxon>
        <taxon>Philodinida</taxon>
        <taxon>Philodinidae</taxon>
        <taxon>Rotaria</taxon>
    </lineage>
</organism>
<dbReference type="PANTHER" id="PTHR14388:SF17">
    <property type="entry name" value="SH2 DOMAIN-CONTAINING PROTEIN"/>
    <property type="match status" value="1"/>
</dbReference>
<dbReference type="InterPro" id="IPR000980">
    <property type="entry name" value="SH2"/>
</dbReference>
<dbReference type="PANTHER" id="PTHR14388">
    <property type="entry name" value="T CELL-SPECIFIC ADAPTER PROTEIN TSAD"/>
    <property type="match status" value="1"/>
</dbReference>
<reference evidence="5" key="1">
    <citation type="submission" date="2021-02" db="EMBL/GenBank/DDBJ databases">
        <authorList>
            <person name="Nowell W R."/>
        </authorList>
    </citation>
    <scope>NUCLEOTIDE SEQUENCE</scope>
</reference>
<dbReference type="Proteomes" id="UP000663856">
    <property type="component" value="Unassembled WGS sequence"/>
</dbReference>
<protein>
    <recommendedName>
        <fullName evidence="3">SH2 domain-containing protein</fullName>
    </recommendedName>
</protein>
<evidence type="ECO:0000313" key="5">
    <source>
        <dbReference type="EMBL" id="CAF4043846.1"/>
    </source>
</evidence>